<feature type="compositionally biased region" description="Basic and acidic residues" evidence="2">
    <location>
        <begin position="548"/>
        <end position="560"/>
    </location>
</feature>
<reference evidence="3" key="1">
    <citation type="submission" date="2021-01" db="EMBL/GenBank/DDBJ databases">
        <authorList>
            <consortium name="Genoscope - CEA"/>
            <person name="William W."/>
        </authorList>
    </citation>
    <scope>NUCLEOTIDE SEQUENCE</scope>
</reference>
<feature type="region of interest" description="Disordered" evidence="2">
    <location>
        <begin position="442"/>
        <end position="767"/>
    </location>
</feature>
<dbReference type="EMBL" id="CAJJDM010000036">
    <property type="protein sequence ID" value="CAD8064990.1"/>
    <property type="molecule type" value="Genomic_DNA"/>
</dbReference>
<feature type="compositionally biased region" description="Basic and acidic residues" evidence="2">
    <location>
        <begin position="620"/>
        <end position="632"/>
    </location>
</feature>
<feature type="compositionally biased region" description="Basic and acidic residues" evidence="2">
    <location>
        <begin position="1188"/>
        <end position="1198"/>
    </location>
</feature>
<feature type="compositionally biased region" description="Basic and acidic residues" evidence="2">
    <location>
        <begin position="644"/>
        <end position="656"/>
    </location>
</feature>
<feature type="compositionally biased region" description="Basic and acidic residues" evidence="2">
    <location>
        <begin position="463"/>
        <end position="484"/>
    </location>
</feature>
<accession>A0A8S1LA68</accession>
<feature type="compositionally biased region" description="Basic and acidic residues" evidence="2">
    <location>
        <begin position="500"/>
        <end position="512"/>
    </location>
</feature>
<organism evidence="3 4">
    <name type="scientific">Paramecium primaurelia</name>
    <dbReference type="NCBI Taxonomy" id="5886"/>
    <lineage>
        <taxon>Eukaryota</taxon>
        <taxon>Sar</taxon>
        <taxon>Alveolata</taxon>
        <taxon>Ciliophora</taxon>
        <taxon>Intramacronucleata</taxon>
        <taxon>Oligohymenophorea</taxon>
        <taxon>Peniculida</taxon>
        <taxon>Parameciidae</taxon>
        <taxon>Paramecium</taxon>
    </lineage>
</organism>
<keyword evidence="4" id="KW-1185">Reference proteome</keyword>
<evidence type="ECO:0000313" key="3">
    <source>
        <dbReference type="EMBL" id="CAD8064990.1"/>
    </source>
</evidence>
<protein>
    <submittedName>
        <fullName evidence="3">Uncharacterized protein</fullName>
    </submittedName>
</protein>
<feature type="compositionally biased region" description="Basic and acidic residues" evidence="2">
    <location>
        <begin position="716"/>
        <end position="728"/>
    </location>
</feature>
<feature type="compositionally biased region" description="Polar residues" evidence="2">
    <location>
        <begin position="1149"/>
        <end position="1163"/>
    </location>
</feature>
<dbReference type="OMA" id="CEVYNGL"/>
<gene>
    <name evidence="3" type="ORF">PPRIM_AZ9-3.1.T0370023</name>
</gene>
<proteinExistence type="predicted"/>
<sequence>MKKNVASSSTPNSKKNSAKYFQQDQFQQQPQISQFISIEDQSQSDQLKNDESLISNDLTQACSTNLVLQENQDYRDNQMEFVNNDDDVKINEDLNILNSSDTEKFNQINHQIDNNLINEISQNESISLQNQNPDQYQNLQQEKSHYFNLIENQDQIQQINNERHQYSNKKQITIQINDDEIANYKSEIEQGQQINSELSLNLLEDQTINLVSQQDIEGSLEDDQDQQLINLEDNIENNLNMQTLKIVEKWQDITFVNQEEIKENNSQELIEEHCKTDKIEQLKQIVKESSEQGEQVNVLGWEMKNDIQEFENKQQQIKIKIEYPESNNEEISQNIVKAQTNEQCINEDNNQQSKLGYECETFERGKSQTGYCSIESKQFQDQIQMKLGQDKINKKQELQMKIQGLNSIIEVSLQQCVQDQKQNYQHKDKQDNKCENHLTSQQIGEEQNQIEDQKISQNVDNQKSQHKDEQQNQDKDKLNSKNDDYFNEQLNQDEDQQNSQKDDKLNSKDKDQQQNQDEDQQNSQKDDKLNSKDKDQQQNQDEDQQNSQKDDKLNSKDKDQQQNQDEDQQNSQKDDKLNSKDKDQQQNQDEDQQNSQKDDKLNSKDKDQQQNQDEDQQNSQKDDKLNSKDKDQQQNQDEDQQNSQKDDKLNSKDKDQQQNQDEDQQNSQKDDKLNSKDKDQQQNQDEDQQNSQKDDKLNSKDKDQQQNQDEDQQNSQKDDKLNSKDKDQQQNQDEDQQNSQKDDKLNSQDKDQYQNQDEDQQNSLNDDKLNCYNYHECTYFKEDIQLCQNKKPLDNQVQAICISSGLLLQKQQHIQYFESVSFNDTRILHKENKLIQKENFNFPLQEQSIDVEPNSSKINKQQQFDNLQINSEQRNISNKPELSQQDQESISEIQISQTFLHKFSLKTQNQEKEEYNNDQIININRNEKMFDKIDDLQLDKQTRFLNENQNIKSCNQNLNQFELFSLKPFDQESQVEVGKKNQENNDLLQQKIYIHTEILGEICEQLQQLKIQDLGCENAQEFDLNNNDIQQQVNLEDIEVNKQSIFQEDVYFKLQQQKLENENNQEQHQELNQCEEDQRFCNKEIIEVENNQKLEQNVVMLNFNSNDEEMEQIQQQANNVFQPQINNFSQQNEKMDQFIDQTEDHEKYSNSQENEEGTLSKNQQDSEHTNDIINNQYESSQKKQSIKLIDHSEQHQDFQEEENLLKPQQHKEKQGIEGQSRTFTSQKKISSQRENFFLSQTKIKNQEDSLNQNQFNSSLSQNVKEYNSSKSNDHYNIDLGHGELNRDNYLKENADDLQEQRKQKIRDLEQQIEWAEREIEEKDEEINQNKEMIENFENFVLGNTNPEEFEKIILSESNFETENLLINHLINKLRQFMQEFSNSIIDLINRFDGKTELEKDEEQEQEEQEKIKLITNEFKKFKQKKQQKKEIDDNKNQINIHNLGENNEKIVNDELNILISSIIGQTKLLRDILQKNCCLLIKFNCEVYNGLQGMSKNIKQLEQIKSLTNSVKQTTQHYQSIINEQVDLQQAKDDNNHILLLDLLKQLINKQEQAFQFQQLFTNYLSERIDLVHQSEENLREDMAKRLQTFN</sequence>
<feature type="coiled-coil region" evidence="1">
    <location>
        <begin position="1054"/>
        <end position="1091"/>
    </location>
</feature>
<feature type="region of interest" description="Disordered" evidence="2">
    <location>
        <begin position="1"/>
        <end position="34"/>
    </location>
</feature>
<name>A0A8S1LA68_PARPR</name>
<feature type="compositionally biased region" description="Basic and acidic residues" evidence="2">
    <location>
        <begin position="692"/>
        <end position="704"/>
    </location>
</feature>
<evidence type="ECO:0000313" key="4">
    <source>
        <dbReference type="Proteomes" id="UP000688137"/>
    </source>
</evidence>
<dbReference type="Proteomes" id="UP000688137">
    <property type="component" value="Unassembled WGS sequence"/>
</dbReference>
<feature type="compositionally biased region" description="Basic and acidic residues" evidence="2">
    <location>
        <begin position="596"/>
        <end position="608"/>
    </location>
</feature>
<evidence type="ECO:0000256" key="1">
    <source>
        <dbReference type="SAM" id="Coils"/>
    </source>
</evidence>
<feature type="compositionally biased region" description="Basic and acidic residues" evidence="2">
    <location>
        <begin position="572"/>
        <end position="584"/>
    </location>
</feature>
<feature type="coiled-coil region" evidence="1">
    <location>
        <begin position="1291"/>
        <end position="1339"/>
    </location>
</feature>
<feature type="coiled-coil region" evidence="1">
    <location>
        <begin position="1397"/>
        <end position="1424"/>
    </location>
</feature>
<feature type="region of interest" description="Disordered" evidence="2">
    <location>
        <begin position="1143"/>
        <end position="1231"/>
    </location>
</feature>
<keyword evidence="1" id="KW-0175">Coiled coil</keyword>
<feature type="compositionally biased region" description="Polar residues" evidence="2">
    <location>
        <begin position="1217"/>
        <end position="1231"/>
    </location>
</feature>
<feature type="compositionally biased region" description="Basic and acidic residues" evidence="2">
    <location>
        <begin position="740"/>
        <end position="752"/>
    </location>
</feature>
<feature type="compositionally biased region" description="Basic and acidic residues" evidence="2">
    <location>
        <begin position="668"/>
        <end position="680"/>
    </location>
</feature>
<evidence type="ECO:0000256" key="2">
    <source>
        <dbReference type="SAM" id="MobiDB-lite"/>
    </source>
</evidence>
<comment type="caution">
    <text evidence="3">The sequence shown here is derived from an EMBL/GenBank/DDBJ whole genome shotgun (WGS) entry which is preliminary data.</text>
</comment>
<feature type="compositionally biased region" description="Polar residues" evidence="2">
    <location>
        <begin position="1171"/>
        <end position="1183"/>
    </location>
</feature>
<feature type="compositionally biased region" description="Polar residues" evidence="2">
    <location>
        <begin position="1"/>
        <end position="15"/>
    </location>
</feature>
<feature type="compositionally biased region" description="Low complexity" evidence="2">
    <location>
        <begin position="21"/>
        <end position="34"/>
    </location>
</feature>
<feature type="compositionally biased region" description="Basic and acidic residues" evidence="2">
    <location>
        <begin position="524"/>
        <end position="536"/>
    </location>
</feature>